<dbReference type="InterPro" id="IPR027417">
    <property type="entry name" value="P-loop_NTPase"/>
</dbReference>
<dbReference type="InterPro" id="IPR055237">
    <property type="entry name" value="Cdc6_lid"/>
</dbReference>
<dbReference type="FunFam" id="1.10.8.60:FF:000073">
    <property type="entry name" value="ORC1-type DNA replication protein"/>
    <property type="match status" value="1"/>
</dbReference>
<dbReference type="GO" id="GO:0005524">
    <property type="term" value="F:ATP binding"/>
    <property type="evidence" value="ECO:0007669"/>
    <property type="project" value="UniProtKB-UniRule"/>
</dbReference>
<protein>
    <recommendedName>
        <fullName evidence="5">ORC1-type DNA replication protein</fullName>
    </recommendedName>
</protein>
<dbReference type="NCBIfam" id="TIGR02928">
    <property type="entry name" value="orc1/cdc6 family replication initiation protein"/>
    <property type="match status" value="1"/>
</dbReference>
<evidence type="ECO:0000256" key="1">
    <source>
        <dbReference type="ARBA" id="ARBA00006184"/>
    </source>
</evidence>
<keyword evidence="2 5" id="KW-0235">DNA replication</keyword>
<dbReference type="Pfam" id="PF09079">
    <property type="entry name" value="WHD_Cdc6"/>
    <property type="match status" value="1"/>
</dbReference>
<dbReference type="Proteomes" id="UP000199079">
    <property type="component" value="Unassembled WGS sequence"/>
</dbReference>
<dbReference type="EMBL" id="FNPC01000017">
    <property type="protein sequence ID" value="SDY94315.1"/>
    <property type="molecule type" value="Genomic_DNA"/>
</dbReference>
<evidence type="ECO:0000256" key="3">
    <source>
        <dbReference type="ARBA" id="ARBA00022741"/>
    </source>
</evidence>
<dbReference type="GO" id="GO:0051301">
    <property type="term" value="P:cell division"/>
    <property type="evidence" value="ECO:0007669"/>
    <property type="project" value="UniProtKB-KW"/>
</dbReference>
<keyword evidence="8" id="KW-0131">Cell cycle</keyword>
<dbReference type="InterPro" id="IPR050311">
    <property type="entry name" value="ORC1/CDC6"/>
</dbReference>
<comment type="similarity">
    <text evidence="1 5">Belongs to the CDC6/cdc18 family.</text>
</comment>
<dbReference type="Gene3D" id="1.10.8.60">
    <property type="match status" value="1"/>
</dbReference>
<dbReference type="PANTHER" id="PTHR10763:SF22">
    <property type="entry name" value="ORC1-TYPE DNA REPLICATION PROTEIN"/>
    <property type="match status" value="1"/>
</dbReference>
<dbReference type="HAMAP" id="MF_01407">
    <property type="entry name" value="ORC1_type_DNA_replic_protein"/>
    <property type="match status" value="1"/>
</dbReference>
<dbReference type="SUPFAM" id="SSF46785">
    <property type="entry name" value="Winged helix' DNA-binding domain"/>
    <property type="match status" value="1"/>
</dbReference>
<dbReference type="SUPFAM" id="SSF52540">
    <property type="entry name" value="P-loop containing nucleoside triphosphate hydrolases"/>
    <property type="match status" value="1"/>
</dbReference>
<dbReference type="CDD" id="cd08768">
    <property type="entry name" value="Cdc6_C"/>
    <property type="match status" value="1"/>
</dbReference>
<sequence>MGRNPRWGTTSRTQPRESPPESARSESPTSGRSARTSGADCDDSSPSIEELLLEFDEQASLIRKRSLLDPNHVVEEDRIVGRDEQLTEVTKKLRVALGDNRPPNLFLYGPSGTGKSLITKAVCENIAALCKSRDIRFGTIEINCQDLDTLGVAVYELAKQAATVANEEVQVPKHGVATKEKWNELYRIVNDNFDSVVFVLDELDMLIGRRDKQEPAFSRLLYQLSRAGVTKDLQAYVSVVAISNDTKMMDSVGSRALSSFLPEDIHFDDYDATQLQSILQRRRDAFCEEVVDTEVIPLAAAFAAQTHGDARQAIDLMRVAGELAERNNDERVREEHVRQAQDKVEKNKVLEVVRGISTQKKLCLYATAAVASRTPNETARSTIGYRTYQALASAIDVVQYHQETYVNKMKELTTYSLVDFERRSHGPSSGMFLEFRFGDRPQTILETLREDSRIQSVPQKEVEDLVDSHLRQVQ</sequence>
<dbReference type="GO" id="GO:0006260">
    <property type="term" value="P:DNA replication"/>
    <property type="evidence" value="ECO:0007669"/>
    <property type="project" value="UniProtKB-UniRule"/>
</dbReference>
<evidence type="ECO:0000259" key="7">
    <source>
        <dbReference type="SMART" id="SM00382"/>
    </source>
</evidence>
<name>A0A1H3P0K3_9EURY</name>
<organism evidence="8 9">
    <name type="scientific">Halopenitus persicus</name>
    <dbReference type="NCBI Taxonomy" id="1048396"/>
    <lineage>
        <taxon>Archaea</taxon>
        <taxon>Methanobacteriati</taxon>
        <taxon>Methanobacteriota</taxon>
        <taxon>Stenosarchaea group</taxon>
        <taxon>Halobacteria</taxon>
        <taxon>Halobacteriales</taxon>
        <taxon>Haloferacaceae</taxon>
        <taxon>Halopenitus</taxon>
    </lineage>
</organism>
<gene>
    <name evidence="8" type="ORF">SAMN05216564_11714</name>
</gene>
<dbReference type="Pfam" id="PF13191">
    <property type="entry name" value="AAA_16"/>
    <property type="match status" value="1"/>
</dbReference>
<evidence type="ECO:0000256" key="4">
    <source>
        <dbReference type="ARBA" id="ARBA00022840"/>
    </source>
</evidence>
<accession>A0A1H3P0K3</accession>
<keyword evidence="9" id="KW-1185">Reference proteome</keyword>
<dbReference type="InterPro" id="IPR036388">
    <property type="entry name" value="WH-like_DNA-bd_sf"/>
</dbReference>
<dbReference type="InterPro" id="IPR003593">
    <property type="entry name" value="AAA+_ATPase"/>
</dbReference>
<evidence type="ECO:0000313" key="9">
    <source>
        <dbReference type="Proteomes" id="UP000199079"/>
    </source>
</evidence>
<dbReference type="CDD" id="cd00009">
    <property type="entry name" value="AAA"/>
    <property type="match status" value="1"/>
</dbReference>
<keyword evidence="4 5" id="KW-0067">ATP-binding</keyword>
<reference evidence="9" key="1">
    <citation type="submission" date="2016-10" db="EMBL/GenBank/DDBJ databases">
        <authorList>
            <person name="Varghese N."/>
            <person name="Submissions S."/>
        </authorList>
    </citation>
    <scope>NUCLEOTIDE SEQUENCE [LARGE SCALE GENOMIC DNA]</scope>
    <source>
        <strain evidence="9">DC30,IBRC 10041,KCTC 4046</strain>
    </source>
</reference>
<dbReference type="InterPro" id="IPR014277">
    <property type="entry name" value="Orc1/Cdc6_arc"/>
</dbReference>
<dbReference type="InterPro" id="IPR015163">
    <property type="entry name" value="Cdc6_C"/>
</dbReference>
<evidence type="ECO:0000256" key="5">
    <source>
        <dbReference type="HAMAP-Rule" id="MF_01407"/>
    </source>
</evidence>
<evidence type="ECO:0000256" key="6">
    <source>
        <dbReference type="SAM" id="MobiDB-lite"/>
    </source>
</evidence>
<keyword evidence="8" id="KW-0132">Cell division</keyword>
<keyword evidence="3 5" id="KW-0547">Nucleotide-binding</keyword>
<evidence type="ECO:0000256" key="2">
    <source>
        <dbReference type="ARBA" id="ARBA00022705"/>
    </source>
</evidence>
<dbReference type="InterPro" id="IPR041664">
    <property type="entry name" value="AAA_16"/>
</dbReference>
<proteinExistence type="inferred from homology"/>
<dbReference type="Gene3D" id="3.40.50.300">
    <property type="entry name" value="P-loop containing nucleotide triphosphate hydrolases"/>
    <property type="match status" value="1"/>
</dbReference>
<dbReference type="SMART" id="SM00382">
    <property type="entry name" value="AAA"/>
    <property type="match status" value="1"/>
</dbReference>
<feature type="binding site" evidence="5">
    <location>
        <position position="270"/>
    </location>
    <ligand>
        <name>ATP</name>
        <dbReference type="ChEBI" id="CHEBI:30616"/>
    </ligand>
</feature>
<feature type="region of interest" description="Disordered" evidence="6">
    <location>
        <begin position="1"/>
        <end position="45"/>
    </location>
</feature>
<dbReference type="Gene3D" id="1.10.10.10">
    <property type="entry name" value="Winged helix-like DNA-binding domain superfamily/Winged helix DNA-binding domain"/>
    <property type="match status" value="1"/>
</dbReference>
<dbReference type="AlphaFoldDB" id="A0A1H3P0K3"/>
<evidence type="ECO:0000313" key="8">
    <source>
        <dbReference type="EMBL" id="SDY94315.1"/>
    </source>
</evidence>
<feature type="domain" description="AAA+ ATPase" evidence="7">
    <location>
        <begin position="101"/>
        <end position="271"/>
    </location>
</feature>
<dbReference type="RefSeq" id="WP_092735339.1">
    <property type="nucleotide sequence ID" value="NZ_FNPC01000017.1"/>
</dbReference>
<comment type="function">
    <text evidence="5">Involved in regulation of DNA replication.</text>
</comment>
<feature type="binding site" evidence="5">
    <location>
        <position position="282"/>
    </location>
    <ligand>
        <name>ATP</name>
        <dbReference type="ChEBI" id="CHEBI:30616"/>
    </ligand>
</feature>
<dbReference type="OrthoDB" id="195574at2157"/>
<dbReference type="PANTHER" id="PTHR10763">
    <property type="entry name" value="CELL DIVISION CONTROL PROTEIN 6-RELATED"/>
    <property type="match status" value="1"/>
</dbReference>
<dbReference type="Pfam" id="PF22703">
    <property type="entry name" value="Cdc6_lid"/>
    <property type="match status" value="1"/>
</dbReference>
<dbReference type="InterPro" id="IPR036390">
    <property type="entry name" value="WH_DNA-bd_sf"/>
</dbReference>
<feature type="binding site" evidence="5">
    <location>
        <begin position="113"/>
        <end position="117"/>
    </location>
    <ligand>
        <name>ATP</name>
        <dbReference type="ChEBI" id="CHEBI:30616"/>
    </ligand>
</feature>